<gene>
    <name evidence="1" type="ORF">SLI_7599</name>
</gene>
<dbReference type="AlphaFoldDB" id="A0A7U9HF71"/>
<proteinExistence type="predicted"/>
<sequence length="38" mass="4274">MRLARPDCTVPAQELRIPLRRIPTRPRSGFVVTGVRAS</sequence>
<evidence type="ECO:0000313" key="1">
    <source>
        <dbReference type="EMBL" id="EOY52300.1"/>
    </source>
</evidence>
<organism evidence="1 2">
    <name type="scientific">Streptomyces lividans 1326</name>
    <dbReference type="NCBI Taxonomy" id="1200984"/>
    <lineage>
        <taxon>Bacteria</taxon>
        <taxon>Bacillati</taxon>
        <taxon>Actinomycetota</taxon>
        <taxon>Actinomycetes</taxon>
        <taxon>Kitasatosporales</taxon>
        <taxon>Streptomycetaceae</taxon>
        <taxon>Streptomyces</taxon>
    </lineage>
</organism>
<accession>A0A7U9HF71</accession>
<protein>
    <submittedName>
        <fullName evidence="1">Uncharacterized protein</fullName>
    </submittedName>
</protein>
<evidence type="ECO:0000313" key="2">
    <source>
        <dbReference type="Proteomes" id="UP000014062"/>
    </source>
</evidence>
<name>A0A7U9HF71_STRLI</name>
<reference evidence="2" key="1">
    <citation type="journal article" date="2013" name="Genome Biol. Evol.">
        <title>The genome sequence of Streptomyces lividans 66 reveals a novel tRNA-dependent peptide biosynthetic system within a metal-related genomic island.</title>
        <authorList>
            <person name="Cruz-Morales P."/>
            <person name="Vijgenboom E."/>
            <person name="Iruegas-Bocardo F."/>
            <person name="Girard G."/>
            <person name="Yanez-Guerra L.A."/>
            <person name="Ramos-Aboites H.E."/>
            <person name="Pernodet J.L."/>
            <person name="Anne J."/>
            <person name="van Wezel G.P."/>
            <person name="Barona-Gomez F."/>
        </authorList>
    </citation>
    <scope>NUCLEOTIDE SEQUENCE [LARGE SCALE GENOMIC DNA]</scope>
    <source>
        <strain evidence="2">1326</strain>
    </source>
</reference>
<dbReference type="EMBL" id="CM001889">
    <property type="protein sequence ID" value="EOY52300.1"/>
    <property type="molecule type" value="Genomic_DNA"/>
</dbReference>
<dbReference type="Proteomes" id="UP000014062">
    <property type="component" value="Chromosome"/>
</dbReference>